<dbReference type="RefSeq" id="WP_341695404.1">
    <property type="nucleotide sequence ID" value="NZ_JBBYHR010000001.1"/>
</dbReference>
<sequence>MERYMPKTVRVATLFAVLMLGGPFLKIPGETIDNGSHMHVMYDRLSGYDVVIETAMAYGQPNFSSGEGIMVLLIIVFGIAALVQFAGAMAMKGRIVLYTAIFIFAGLFSVLIFMYRNDMLYIVRWGCYAYLAIQALLIIIAGNKRPKTTL</sequence>
<comment type="caution">
    <text evidence="2">The sequence shown here is derived from an EMBL/GenBank/DDBJ whole genome shotgun (WGS) entry which is preliminary data.</text>
</comment>
<feature type="transmembrane region" description="Helical" evidence="1">
    <location>
        <begin position="68"/>
        <end position="88"/>
    </location>
</feature>
<name>A0ABU9HSY0_9FLAO</name>
<dbReference type="EMBL" id="JBBYHR010000001">
    <property type="protein sequence ID" value="MEL1243086.1"/>
    <property type="molecule type" value="Genomic_DNA"/>
</dbReference>
<accession>A0ABU9HSY0</accession>
<gene>
    <name evidence="2" type="ORF">AAEO56_02335</name>
</gene>
<evidence type="ECO:0000313" key="2">
    <source>
        <dbReference type="EMBL" id="MEL1243086.1"/>
    </source>
</evidence>
<feature type="transmembrane region" description="Helical" evidence="1">
    <location>
        <begin position="121"/>
        <end position="141"/>
    </location>
</feature>
<keyword evidence="3" id="KW-1185">Reference proteome</keyword>
<evidence type="ECO:0000256" key="1">
    <source>
        <dbReference type="SAM" id="Phobius"/>
    </source>
</evidence>
<reference evidence="2 3" key="1">
    <citation type="submission" date="2024-04" db="EMBL/GenBank/DDBJ databases">
        <title>Flavobacterium sp. DGU11 16S ribosomal RNA gene Genome sequencing and assembly.</title>
        <authorList>
            <person name="Park S."/>
        </authorList>
    </citation>
    <scope>NUCLEOTIDE SEQUENCE [LARGE SCALE GENOMIC DNA]</scope>
    <source>
        <strain evidence="2 3">DGU11</strain>
    </source>
</reference>
<protein>
    <submittedName>
        <fullName evidence="2">Uncharacterized protein</fullName>
    </submittedName>
</protein>
<proteinExistence type="predicted"/>
<evidence type="ECO:0000313" key="3">
    <source>
        <dbReference type="Proteomes" id="UP001464555"/>
    </source>
</evidence>
<keyword evidence="1" id="KW-0472">Membrane</keyword>
<feature type="transmembrane region" description="Helical" evidence="1">
    <location>
        <begin position="95"/>
        <end position="115"/>
    </location>
</feature>
<organism evidence="2 3">
    <name type="scientific">Flavobacterium arundinis</name>
    <dbReference type="NCBI Taxonomy" id="3139143"/>
    <lineage>
        <taxon>Bacteria</taxon>
        <taxon>Pseudomonadati</taxon>
        <taxon>Bacteroidota</taxon>
        <taxon>Flavobacteriia</taxon>
        <taxon>Flavobacteriales</taxon>
        <taxon>Flavobacteriaceae</taxon>
        <taxon>Flavobacterium</taxon>
    </lineage>
</organism>
<keyword evidence="1" id="KW-0812">Transmembrane</keyword>
<dbReference type="Proteomes" id="UP001464555">
    <property type="component" value="Unassembled WGS sequence"/>
</dbReference>
<keyword evidence="1" id="KW-1133">Transmembrane helix</keyword>